<dbReference type="CDD" id="cd00009">
    <property type="entry name" value="AAA"/>
    <property type="match status" value="1"/>
</dbReference>
<feature type="domain" description="AAA+ ATPase" evidence="5">
    <location>
        <begin position="455"/>
        <end position="668"/>
    </location>
</feature>
<comment type="similarity">
    <text evidence="1">Belongs to the CbxX/CfxQ family.</text>
</comment>
<dbReference type="AlphaFoldDB" id="A0A9P4Z1V7"/>
<dbReference type="PRINTS" id="PR00819">
    <property type="entry name" value="CBXCFQXSUPER"/>
</dbReference>
<dbReference type="InterPro" id="IPR000641">
    <property type="entry name" value="CbxX/CfxQ"/>
</dbReference>
<feature type="domain" description="AAA+ ATPase" evidence="5">
    <location>
        <begin position="742"/>
        <end position="884"/>
    </location>
</feature>
<dbReference type="InterPro" id="IPR027417">
    <property type="entry name" value="P-loop_NTPase"/>
</dbReference>
<dbReference type="Gene3D" id="3.40.50.300">
    <property type="entry name" value="P-loop containing nucleotide triphosphate hydrolases"/>
    <property type="match status" value="3"/>
</dbReference>
<dbReference type="GO" id="GO:0005524">
    <property type="term" value="F:ATP binding"/>
    <property type="evidence" value="ECO:0007669"/>
    <property type="project" value="UniProtKB-KW"/>
</dbReference>
<dbReference type="GeneID" id="55967621"/>
<dbReference type="GO" id="GO:0016887">
    <property type="term" value="F:ATP hydrolysis activity"/>
    <property type="evidence" value="ECO:0007669"/>
    <property type="project" value="InterPro"/>
</dbReference>
<keyword evidence="3" id="KW-0067">ATP-binding</keyword>
<dbReference type="EMBL" id="JAANYQ010000002">
    <property type="protein sequence ID" value="KAF4126145.1"/>
    <property type="molecule type" value="Genomic_DNA"/>
</dbReference>
<dbReference type="OrthoDB" id="2423195at2759"/>
<accession>A0A9P4Z1V7</accession>
<gene>
    <name evidence="6" type="ORF">GMORB2_1391</name>
</gene>
<name>A0A9P4Z1V7_9HYPO</name>
<dbReference type="SUPFAM" id="SSF52540">
    <property type="entry name" value="P-loop containing nucleoside triphosphate hydrolases"/>
    <property type="match status" value="3"/>
</dbReference>
<feature type="compositionally biased region" description="Polar residues" evidence="4">
    <location>
        <begin position="107"/>
        <end position="116"/>
    </location>
</feature>
<dbReference type="Pfam" id="PF00004">
    <property type="entry name" value="AAA"/>
    <property type="match status" value="1"/>
</dbReference>
<dbReference type="Proteomes" id="UP000749293">
    <property type="component" value="Unassembled WGS sequence"/>
</dbReference>
<evidence type="ECO:0000256" key="2">
    <source>
        <dbReference type="ARBA" id="ARBA00022741"/>
    </source>
</evidence>
<comment type="caution">
    <text evidence="6">The sequence shown here is derived from an EMBL/GenBank/DDBJ whole genome shotgun (WGS) entry which is preliminary data.</text>
</comment>
<dbReference type="PANTHER" id="PTHR43392">
    <property type="entry name" value="AAA-TYPE ATPASE FAMILY PROTEIN / ANKYRIN REPEAT FAMILY PROTEIN"/>
    <property type="match status" value="1"/>
</dbReference>
<dbReference type="SMART" id="SM00382">
    <property type="entry name" value="AAA"/>
    <property type="match status" value="2"/>
</dbReference>
<dbReference type="FunFam" id="3.40.50.300:FF:000216">
    <property type="entry name" value="Type VII secretion ATPase EccA"/>
    <property type="match status" value="1"/>
</dbReference>
<proteinExistence type="inferred from homology"/>
<dbReference type="InterPro" id="IPR050773">
    <property type="entry name" value="CbxX/CfxQ_RuBisCO_ESX"/>
</dbReference>
<feature type="region of interest" description="Disordered" evidence="4">
    <location>
        <begin position="1"/>
        <end position="157"/>
    </location>
</feature>
<dbReference type="PANTHER" id="PTHR43392:SF2">
    <property type="entry name" value="AAA-TYPE ATPASE FAMILY PROTEIN _ ANKYRIN REPEAT FAMILY PROTEIN"/>
    <property type="match status" value="1"/>
</dbReference>
<evidence type="ECO:0000259" key="5">
    <source>
        <dbReference type="SMART" id="SM00382"/>
    </source>
</evidence>
<keyword evidence="2" id="KW-0547">Nucleotide-binding</keyword>
<dbReference type="InterPro" id="IPR003959">
    <property type="entry name" value="ATPase_AAA_core"/>
</dbReference>
<evidence type="ECO:0000313" key="7">
    <source>
        <dbReference type="Proteomes" id="UP000749293"/>
    </source>
</evidence>
<sequence length="1003" mass="111032">MTPTSGDGHPPGDSVDGTRSLSGKHLGSIIPDSSSEIDTDKGTDEQPEPPQDQHLQDQPPQSQPPQGQPFQKDNSDKDTEEGEIEGYRDQQSNRYGGNGDEDKQDTKLNTYNSPQIETHVVDSAASGKVRERTLPDQGKSSSSSDDDDDGLNSGSPARKEWMELKKYSQAKNEYIDRLMSMVGLEEVKQFCLKSRSLIQFDLDRGKAPDRKLLDLLNVMFTGNRGTGRTTVADLYASIIREEIALISGSAPEIVKPKLDCICDVLPIERIVGQYGEAPCIIIIDLAEDTPRGWVMCILYECFRNQVINPVAIIATSAPEKGQPPGHAQCMHTLRNEMPSIGLPDYSNEEMADMMQSSLESRLGKIANAKSSRIAIAIRDRFIISQHSGHCNKHPRLIKADILGHLVPCGRPSSDALRELANLNGLNAVKMTINDMFDREMRISHRELLGIEPSPVRLGMVFLGKPGTGKKTVACLYAQLLGEMGLLSSGKTVVKSPSDLIDVGLGSAKDTVASAVAEARGRALIIEDADKLDPTCEKDPSRARQCREVLEKLVHAMRCSVGKDYCFILCGRPDAMKAMYGNSRDIDLESMLPLEKALTFRDFDPEMLAYYLDLKLAEKGVVASEPAKTAALNILRDQSRRDDFCNAHNVDAIVTRAMHAREIWLQQALRASTGAVRQDPNSWRALWPQDFGDGLDPGRSDFSRVRDQFKNFVGFNDILSQLESYHDMVCGMRLRGVDAEPFIPFTLIFKGPPGTGKTSTARMMGEFYRNLGLLPTSKVVEMSATDMVGLYVGNTGPKTRDLLEKSLGKVLIIDEAYMLAESQSGSGASEFTKEAIAELVYCLTKPEFERKLVVILAGNEKEMDKLLDGNPGLRSRFSTHITFPSLSTWQYLEQLRRYLRRVGIVMEPTAEMDGAARKALCEGLTKMMNEKTWGGSRSVQDMGMAIMRCVFGKYAHTGDKGDMKPLTCREVMRMLVESRLMKAESPTWSRRPMGSRLVTLSSLN</sequence>
<evidence type="ECO:0000313" key="6">
    <source>
        <dbReference type="EMBL" id="KAF4126145.1"/>
    </source>
</evidence>
<keyword evidence="7" id="KW-1185">Reference proteome</keyword>
<evidence type="ECO:0000256" key="4">
    <source>
        <dbReference type="SAM" id="MobiDB-lite"/>
    </source>
</evidence>
<dbReference type="InterPro" id="IPR003593">
    <property type="entry name" value="AAA+_ATPase"/>
</dbReference>
<organism evidence="6 7">
    <name type="scientific">Geosmithia morbida</name>
    <dbReference type="NCBI Taxonomy" id="1094350"/>
    <lineage>
        <taxon>Eukaryota</taxon>
        <taxon>Fungi</taxon>
        <taxon>Dikarya</taxon>
        <taxon>Ascomycota</taxon>
        <taxon>Pezizomycotina</taxon>
        <taxon>Sordariomycetes</taxon>
        <taxon>Hypocreomycetidae</taxon>
        <taxon>Hypocreales</taxon>
        <taxon>Bionectriaceae</taxon>
        <taxon>Geosmithia</taxon>
    </lineage>
</organism>
<dbReference type="RefSeq" id="XP_035324797.1">
    <property type="nucleotide sequence ID" value="XM_035463373.1"/>
</dbReference>
<evidence type="ECO:0000256" key="3">
    <source>
        <dbReference type="ARBA" id="ARBA00022840"/>
    </source>
</evidence>
<reference evidence="6" key="1">
    <citation type="submission" date="2020-03" db="EMBL/GenBank/DDBJ databases">
        <title>Site-based positive gene gene selection in Geosmithia morbida across the United States reveals a broad range of putative effectors and factors for local host and environmental adapation.</title>
        <authorList>
            <person name="Onufrak A."/>
            <person name="Murdoch R.W."/>
            <person name="Gazis R."/>
            <person name="Huff M."/>
            <person name="Staton M."/>
            <person name="Klingeman W."/>
            <person name="Hadziabdic D."/>
        </authorList>
    </citation>
    <scope>NUCLEOTIDE SEQUENCE</scope>
    <source>
        <strain evidence="6">1262</strain>
    </source>
</reference>
<evidence type="ECO:0000256" key="1">
    <source>
        <dbReference type="ARBA" id="ARBA00010378"/>
    </source>
</evidence>
<protein>
    <submittedName>
        <fullName evidence="6">AAA+-type ATPase, SpoVK/Ycf46/Vps4 family</fullName>
    </submittedName>
</protein>